<dbReference type="Pfam" id="PF00092">
    <property type="entry name" value="VWA"/>
    <property type="match status" value="1"/>
</dbReference>
<dbReference type="EMBL" id="CAJJDO010000025">
    <property type="protein sequence ID" value="CAD8154008.1"/>
    <property type="molecule type" value="Genomic_DNA"/>
</dbReference>
<reference evidence="2" key="1">
    <citation type="submission" date="2021-01" db="EMBL/GenBank/DDBJ databases">
        <authorList>
            <consortium name="Genoscope - CEA"/>
            <person name="William W."/>
        </authorList>
    </citation>
    <scope>NUCLEOTIDE SEQUENCE</scope>
</reference>
<dbReference type="InterPro" id="IPR002035">
    <property type="entry name" value="VWF_A"/>
</dbReference>
<accession>A0A8S1TPQ8</accession>
<evidence type="ECO:0000259" key="1">
    <source>
        <dbReference type="Pfam" id="PF00092"/>
    </source>
</evidence>
<dbReference type="InterPro" id="IPR051266">
    <property type="entry name" value="CLCR"/>
</dbReference>
<name>A0A8S1TPQ8_9CILI</name>
<evidence type="ECO:0000313" key="2">
    <source>
        <dbReference type="EMBL" id="CAD8154008.1"/>
    </source>
</evidence>
<organism evidence="2 3">
    <name type="scientific">Paramecium pentaurelia</name>
    <dbReference type="NCBI Taxonomy" id="43138"/>
    <lineage>
        <taxon>Eukaryota</taxon>
        <taxon>Sar</taxon>
        <taxon>Alveolata</taxon>
        <taxon>Ciliophora</taxon>
        <taxon>Intramacronucleata</taxon>
        <taxon>Oligohymenophorea</taxon>
        <taxon>Peniculida</taxon>
        <taxon>Parameciidae</taxon>
        <taxon>Paramecium</taxon>
    </lineage>
</organism>
<dbReference type="PANTHER" id="PTHR10579:SF43">
    <property type="entry name" value="ZINC FINGER (C3HC4-TYPE RING FINGER) FAMILY PROTEIN"/>
    <property type="match status" value="1"/>
</dbReference>
<dbReference type="OrthoDB" id="687730at2759"/>
<proteinExistence type="predicted"/>
<sequence length="133" mass="15359">MIQPNKDNLKQTVKYDLNVNLQFEIKPLYKKVKLFPNIAQYLPGIVSIKAQDKIITQNSENQRVGVDLICLIDISGSMDGQKITMVKQTQSLLLDLLSDYCRYQLITFESSTQRLTPLKRVKYANTQYCKQII</sequence>
<evidence type="ECO:0000313" key="3">
    <source>
        <dbReference type="Proteomes" id="UP000689195"/>
    </source>
</evidence>
<gene>
    <name evidence="2" type="ORF">PPENT_87.1.T0250141</name>
</gene>
<feature type="domain" description="VWFA" evidence="1">
    <location>
        <begin position="67"/>
        <end position="122"/>
    </location>
</feature>
<dbReference type="AlphaFoldDB" id="A0A8S1TPQ8"/>
<keyword evidence="3" id="KW-1185">Reference proteome</keyword>
<protein>
    <recommendedName>
        <fullName evidence="1">VWFA domain-containing protein</fullName>
    </recommendedName>
</protein>
<comment type="caution">
    <text evidence="2">The sequence shown here is derived from an EMBL/GenBank/DDBJ whole genome shotgun (WGS) entry which is preliminary data.</text>
</comment>
<dbReference type="Proteomes" id="UP000689195">
    <property type="component" value="Unassembled WGS sequence"/>
</dbReference>
<dbReference type="PANTHER" id="PTHR10579">
    <property type="entry name" value="CALCIUM-ACTIVATED CHLORIDE CHANNEL REGULATOR"/>
    <property type="match status" value="1"/>
</dbReference>